<dbReference type="PANTHER" id="PTHR36842">
    <property type="entry name" value="PROTEIN TOLB HOMOLOG"/>
    <property type="match status" value="1"/>
</dbReference>
<comment type="similarity">
    <text evidence="1">Belongs to the TolB family.</text>
</comment>
<dbReference type="Gene3D" id="2.30.40.10">
    <property type="entry name" value="Urease, subunit C, domain 1"/>
    <property type="match status" value="1"/>
</dbReference>
<evidence type="ECO:0000256" key="1">
    <source>
        <dbReference type="ARBA" id="ARBA00009820"/>
    </source>
</evidence>
<dbReference type="Gene3D" id="2.120.10.30">
    <property type="entry name" value="TolB, C-terminal domain"/>
    <property type="match status" value="3"/>
</dbReference>
<comment type="caution">
    <text evidence="3">The sequence shown here is derived from an EMBL/GenBank/DDBJ whole genome shotgun (WGS) entry which is preliminary data.</text>
</comment>
<dbReference type="OrthoDB" id="9815657at2"/>
<sequence>MNTRTFLFLLGNLILISAWSQKKDNKWDINDPPGSIEHKDISFTTDEGTWMSLDVSPDGQTIVFDLLGDIYSMPITGGTAKALRTGLAYEVQPRFSPDGNRILFTSDAGGGDNIWVMDADGENAKQITKENFRLLNNPAWMPDGQYFVARKHFTSSRSLGAGEIWMYHITGGDGIQLTERKNDQQDVNEPSVSSDGRYVYFSEDMYPGGSFQYNKDPNSQIYVIKRYDREKGEVRNVVTGAGGACRPQISHDGKRLAYVKRVRTETILFVEDLETGQAYPLFKGLSKDQQEAWAIFGAYTGFDWTPDDKHLVIWGEGKIWKVDAGSGEATNIPFQAEINTQVAETVRFKNDAFSEAFEVKVIRHAITAPDGSSLVFSALGHLWRMDLPDGSPERITEDSDFEFEPSFSPDGGSLAYVSWNDQEKGVVWLLDLSSGRKEKITREKGIFRTPSFSADGKHLVFRKDGGNGHQGYTFTEKSGIYRTELGTDSITFVHPQGEYPVFSADGKRIYYQTGGFLFGSITKSFHSIDLDGNDHRKHLDGKYAQRFSLSPDNQWIAWSELYKVYIAPFPRTGQSIGLSAGTKAVPVAQVARDAGINLHWSTDSKKLHWTLGNEYFSDNLTERFKFLEGSVDSIPPLDTTGLKIELMATADRPEGQVALTNARIITMNGDEVIDNGTVLIEGNTIKAVGRRVRVPAGAKVIDCRGKTIMPGIVDAHAHVGDFRYGLSPQQNWYYYANLAYGVTTSHDPSSNSEMIFSHSEMIKSGETVGPRLFSTGVILYGADGDFKAVINSLDDARSAIRRTKAYGAFSVKSYNQPRREQRQQVMQAAKELGIIVVPEGGSTFFHNMSMVADGHTGVEHNIPVAPLYKDVIEFWSETETHNTPTLIVNYAGVSGEYYWYQHTNVWEKERLLSFTPRSIIDSRARHRTMIPEEEYDNGHILTSRSLKKLSDAGVKINLGAHGQLQGLGAHWELWMLQQGGMSNHDALRCATINGARYLGMDHQIGSIETGKLADIIVLDANPLEDIRNSEQVRYTIINGRVYDSATMNEIGNYDQPRAPFFFEQEGSGNAWPLLYSEGLGLPESQCSCRR</sequence>
<evidence type="ECO:0000313" key="4">
    <source>
        <dbReference type="Proteomes" id="UP000223913"/>
    </source>
</evidence>
<dbReference type="PANTHER" id="PTHR36842:SF1">
    <property type="entry name" value="PROTEIN TOLB"/>
    <property type="match status" value="1"/>
</dbReference>
<dbReference type="SUPFAM" id="SSF51338">
    <property type="entry name" value="Composite domain of metallo-dependent hydrolases"/>
    <property type="match status" value="1"/>
</dbReference>
<evidence type="ECO:0000259" key="2">
    <source>
        <dbReference type="Pfam" id="PF01979"/>
    </source>
</evidence>
<protein>
    <submittedName>
        <fullName evidence="3">Amidohydrolase</fullName>
    </submittedName>
</protein>
<dbReference type="InterPro" id="IPR011659">
    <property type="entry name" value="WD40"/>
</dbReference>
<dbReference type="GO" id="GO:0016810">
    <property type="term" value="F:hydrolase activity, acting on carbon-nitrogen (but not peptide) bonds"/>
    <property type="evidence" value="ECO:0007669"/>
    <property type="project" value="InterPro"/>
</dbReference>
<evidence type="ECO:0000313" key="3">
    <source>
        <dbReference type="EMBL" id="PHN08703.1"/>
    </source>
</evidence>
<name>A0A2D0NLT5_FLAN2</name>
<dbReference type="Pfam" id="PF07676">
    <property type="entry name" value="PD40"/>
    <property type="match status" value="4"/>
</dbReference>
<dbReference type="EMBL" id="PDUD01000001">
    <property type="protein sequence ID" value="PHN08703.1"/>
    <property type="molecule type" value="Genomic_DNA"/>
</dbReference>
<dbReference type="InterPro" id="IPR011042">
    <property type="entry name" value="6-blade_b-propeller_TolB-like"/>
</dbReference>
<dbReference type="RefSeq" id="WP_099148295.1">
    <property type="nucleotide sequence ID" value="NZ_PDUD01000001.1"/>
</dbReference>
<dbReference type="Gene3D" id="3.20.20.140">
    <property type="entry name" value="Metal-dependent hydrolases"/>
    <property type="match status" value="1"/>
</dbReference>
<dbReference type="Proteomes" id="UP000223913">
    <property type="component" value="Unassembled WGS sequence"/>
</dbReference>
<dbReference type="InterPro" id="IPR032466">
    <property type="entry name" value="Metal_Hydrolase"/>
</dbReference>
<gene>
    <name evidence="3" type="ORF">CRP01_01190</name>
</gene>
<dbReference type="Pfam" id="PF01979">
    <property type="entry name" value="Amidohydro_1"/>
    <property type="match status" value="1"/>
</dbReference>
<keyword evidence="3" id="KW-0378">Hydrolase</keyword>
<accession>A0A2D0NLT5</accession>
<dbReference type="SUPFAM" id="SSF82171">
    <property type="entry name" value="DPP6 N-terminal domain-like"/>
    <property type="match status" value="1"/>
</dbReference>
<keyword evidence="4" id="KW-1185">Reference proteome</keyword>
<dbReference type="SUPFAM" id="SSF51556">
    <property type="entry name" value="Metallo-dependent hydrolases"/>
    <property type="match status" value="1"/>
</dbReference>
<dbReference type="AlphaFoldDB" id="A0A2D0NLT5"/>
<organism evidence="3 4">
    <name type="scientific">Flavilitoribacter nigricans (strain ATCC 23147 / DSM 23189 / NBRC 102662 / NCIMB 1420 / SS-2)</name>
    <name type="common">Lewinella nigricans</name>
    <dbReference type="NCBI Taxonomy" id="1122177"/>
    <lineage>
        <taxon>Bacteria</taxon>
        <taxon>Pseudomonadati</taxon>
        <taxon>Bacteroidota</taxon>
        <taxon>Saprospiria</taxon>
        <taxon>Saprospirales</taxon>
        <taxon>Lewinellaceae</taxon>
        <taxon>Flavilitoribacter</taxon>
    </lineage>
</organism>
<feature type="domain" description="Amidohydrolase-related" evidence="2">
    <location>
        <begin position="707"/>
        <end position="1041"/>
    </location>
</feature>
<dbReference type="SUPFAM" id="SSF63825">
    <property type="entry name" value="YWTD domain"/>
    <property type="match status" value="1"/>
</dbReference>
<reference evidence="3 4" key="1">
    <citation type="submission" date="2017-10" db="EMBL/GenBank/DDBJ databases">
        <title>The draft genome sequence of Lewinella nigricans NBRC 102662.</title>
        <authorList>
            <person name="Wang K."/>
        </authorList>
    </citation>
    <scope>NUCLEOTIDE SEQUENCE [LARGE SCALE GENOMIC DNA]</scope>
    <source>
        <strain evidence="3 4">NBRC 102662</strain>
    </source>
</reference>
<dbReference type="InterPro" id="IPR006680">
    <property type="entry name" value="Amidohydro-rel"/>
</dbReference>
<dbReference type="InterPro" id="IPR011059">
    <property type="entry name" value="Metal-dep_hydrolase_composite"/>
</dbReference>
<proteinExistence type="inferred from homology"/>